<dbReference type="EMBL" id="AP024819">
    <property type="protein sequence ID" value="BCZ18873.1"/>
    <property type="molecule type" value="Genomic_DNA"/>
</dbReference>
<proteinExistence type="predicted"/>
<gene>
    <name evidence="2" type="ORF">NHP190012_05150</name>
</gene>
<organism evidence="2 3">
    <name type="scientific">Helicobacter gastrofelis</name>
    <dbReference type="NCBI Taxonomy" id="2849642"/>
    <lineage>
        <taxon>Bacteria</taxon>
        <taxon>Pseudomonadati</taxon>
        <taxon>Campylobacterota</taxon>
        <taxon>Epsilonproteobacteria</taxon>
        <taxon>Campylobacterales</taxon>
        <taxon>Helicobacteraceae</taxon>
        <taxon>Helicobacter</taxon>
    </lineage>
</organism>
<evidence type="ECO:0000313" key="2">
    <source>
        <dbReference type="EMBL" id="BCZ18873.1"/>
    </source>
</evidence>
<feature type="domain" description="Transposase putative helix-turn-helix" evidence="1">
    <location>
        <begin position="1"/>
        <end position="45"/>
    </location>
</feature>
<name>A0ABM7SDV0_9HELI</name>
<sequence length="115" mass="13622">MLKAIKFRIYPSVEQKTLIHKHFGCARVIYNYFLAYRQKQYALGIKENYFSMQKVLTTLKKQESYAYLSECNSQSLQMALRQLTTAFDRFFSKWQIILDSNLRSMPSNLSVSRNT</sequence>
<accession>A0ABM7SDV0</accession>
<reference evidence="2 3" key="1">
    <citation type="submission" date="2021-07" db="EMBL/GenBank/DDBJ databases">
        <title>Novel Helicobacter sp. Isolated from a cat.</title>
        <authorList>
            <person name="Rimbara E."/>
            <person name="Suzuki M."/>
        </authorList>
    </citation>
    <scope>NUCLEOTIDE SEQUENCE [LARGE SCALE GENOMIC DNA]</scope>
    <source>
        <strain evidence="3">NHP19-012</strain>
    </source>
</reference>
<dbReference type="Proteomes" id="UP000826146">
    <property type="component" value="Chromosome"/>
</dbReference>
<dbReference type="InterPro" id="IPR021027">
    <property type="entry name" value="Transposase_put_HTH"/>
</dbReference>
<evidence type="ECO:0000313" key="3">
    <source>
        <dbReference type="Proteomes" id="UP000826146"/>
    </source>
</evidence>
<evidence type="ECO:0000259" key="1">
    <source>
        <dbReference type="Pfam" id="PF12323"/>
    </source>
</evidence>
<dbReference type="Pfam" id="PF12323">
    <property type="entry name" value="HTH_OrfB_IS605"/>
    <property type="match status" value="1"/>
</dbReference>
<protein>
    <recommendedName>
        <fullName evidence="1">Transposase putative helix-turn-helix domain-containing protein</fullName>
    </recommendedName>
</protein>
<keyword evidence="3" id="KW-1185">Reference proteome</keyword>